<evidence type="ECO:0000313" key="1">
    <source>
        <dbReference type="EMBL" id="MFC3150622.1"/>
    </source>
</evidence>
<dbReference type="RefSeq" id="WP_386717753.1">
    <property type="nucleotide sequence ID" value="NZ_JBHRSZ010000002.1"/>
</dbReference>
<organism evidence="1 2">
    <name type="scientific">Litoribrevibacter euphylliae</name>
    <dbReference type="NCBI Taxonomy" id="1834034"/>
    <lineage>
        <taxon>Bacteria</taxon>
        <taxon>Pseudomonadati</taxon>
        <taxon>Pseudomonadota</taxon>
        <taxon>Gammaproteobacteria</taxon>
        <taxon>Oceanospirillales</taxon>
        <taxon>Oceanospirillaceae</taxon>
        <taxon>Litoribrevibacter</taxon>
    </lineage>
</organism>
<proteinExistence type="predicted"/>
<sequence>MERYVILVMIGLFLTGCGTVKTLNPVDNKVTITYQGKKSKCKTIPRIYSGVAYNFCLLHGEPSQTSNLGTSINGFPIEFYDFAFSFVGDTALLPYTVYAQANDGPIKVE</sequence>
<keyword evidence="2" id="KW-1185">Reference proteome</keyword>
<gene>
    <name evidence="1" type="ORF">ACFOEK_06270</name>
</gene>
<dbReference type="PROSITE" id="PS51257">
    <property type="entry name" value="PROKAR_LIPOPROTEIN"/>
    <property type="match status" value="1"/>
</dbReference>
<dbReference type="EMBL" id="JBHRSZ010000002">
    <property type="protein sequence ID" value="MFC3150622.1"/>
    <property type="molecule type" value="Genomic_DNA"/>
</dbReference>
<dbReference type="InterPro" id="IPR010780">
    <property type="entry name" value="DUF1375"/>
</dbReference>
<accession>A0ABV7HG07</accession>
<evidence type="ECO:0000313" key="2">
    <source>
        <dbReference type="Proteomes" id="UP001595476"/>
    </source>
</evidence>
<dbReference type="Proteomes" id="UP001595476">
    <property type="component" value="Unassembled WGS sequence"/>
</dbReference>
<comment type="caution">
    <text evidence="1">The sequence shown here is derived from an EMBL/GenBank/DDBJ whole genome shotgun (WGS) entry which is preliminary data.</text>
</comment>
<dbReference type="Pfam" id="PF07119">
    <property type="entry name" value="DUF1375"/>
    <property type="match status" value="1"/>
</dbReference>
<name>A0ABV7HG07_9GAMM</name>
<reference evidence="2" key="1">
    <citation type="journal article" date="2019" name="Int. J. Syst. Evol. Microbiol.">
        <title>The Global Catalogue of Microorganisms (GCM) 10K type strain sequencing project: providing services to taxonomists for standard genome sequencing and annotation.</title>
        <authorList>
            <consortium name="The Broad Institute Genomics Platform"/>
            <consortium name="The Broad Institute Genome Sequencing Center for Infectious Disease"/>
            <person name="Wu L."/>
            <person name="Ma J."/>
        </authorList>
    </citation>
    <scope>NUCLEOTIDE SEQUENCE [LARGE SCALE GENOMIC DNA]</scope>
    <source>
        <strain evidence="2">KCTC 52438</strain>
    </source>
</reference>
<protein>
    <submittedName>
        <fullName evidence="1">YceK/YidQ family lipoprotein</fullName>
    </submittedName>
</protein>
<keyword evidence="1" id="KW-0449">Lipoprotein</keyword>